<dbReference type="GO" id="GO:0004527">
    <property type="term" value="F:exonuclease activity"/>
    <property type="evidence" value="ECO:0007669"/>
    <property type="project" value="UniProtKB-KW"/>
</dbReference>
<proteinExistence type="predicted"/>
<keyword evidence="1" id="KW-0540">Nuclease</keyword>
<accession>A0A392QTP8</accession>
<name>A0A392QTP8_9FABA</name>
<keyword evidence="1" id="KW-0378">Hydrolase</keyword>
<reference evidence="1 2" key="1">
    <citation type="journal article" date="2018" name="Front. Plant Sci.">
        <title>Red Clover (Trifolium pratense) and Zigzag Clover (T. medium) - A Picture of Genomic Similarities and Differences.</title>
        <authorList>
            <person name="Dluhosova J."/>
            <person name="Istvanek J."/>
            <person name="Nedelnik J."/>
            <person name="Repkova J."/>
        </authorList>
    </citation>
    <scope>NUCLEOTIDE SEQUENCE [LARGE SCALE GENOMIC DNA]</scope>
    <source>
        <strain evidence="2">cv. 10/8</strain>
        <tissue evidence="1">Leaf</tissue>
    </source>
</reference>
<dbReference type="EMBL" id="LXQA010158189">
    <property type="protein sequence ID" value="MCI27242.1"/>
    <property type="molecule type" value="Genomic_DNA"/>
</dbReference>
<evidence type="ECO:0000313" key="2">
    <source>
        <dbReference type="Proteomes" id="UP000265520"/>
    </source>
</evidence>
<sequence>SHIDFLDSSDENNADWRRPRAIAMDCEMVGGGSDGSLELCEHLRDGMPLKAVREKVLQILYNGESIGKARLDGGKARLLVGHDLAHDFDCLGMDYPYHMIR</sequence>
<dbReference type="Proteomes" id="UP000265520">
    <property type="component" value="Unassembled WGS sequence"/>
</dbReference>
<dbReference type="GO" id="GO:0003676">
    <property type="term" value="F:nucleic acid binding"/>
    <property type="evidence" value="ECO:0007669"/>
    <property type="project" value="InterPro"/>
</dbReference>
<keyword evidence="1" id="KW-0269">Exonuclease</keyword>
<comment type="caution">
    <text evidence="1">The sequence shown here is derived from an EMBL/GenBank/DDBJ whole genome shotgun (WGS) entry which is preliminary data.</text>
</comment>
<feature type="non-terminal residue" evidence="1">
    <location>
        <position position="1"/>
    </location>
</feature>
<dbReference type="Gene3D" id="3.30.420.10">
    <property type="entry name" value="Ribonuclease H-like superfamily/Ribonuclease H"/>
    <property type="match status" value="1"/>
</dbReference>
<dbReference type="InterPro" id="IPR036397">
    <property type="entry name" value="RNaseH_sf"/>
</dbReference>
<keyword evidence="2" id="KW-1185">Reference proteome</keyword>
<organism evidence="1 2">
    <name type="scientific">Trifolium medium</name>
    <dbReference type="NCBI Taxonomy" id="97028"/>
    <lineage>
        <taxon>Eukaryota</taxon>
        <taxon>Viridiplantae</taxon>
        <taxon>Streptophyta</taxon>
        <taxon>Embryophyta</taxon>
        <taxon>Tracheophyta</taxon>
        <taxon>Spermatophyta</taxon>
        <taxon>Magnoliopsida</taxon>
        <taxon>eudicotyledons</taxon>
        <taxon>Gunneridae</taxon>
        <taxon>Pentapetalae</taxon>
        <taxon>rosids</taxon>
        <taxon>fabids</taxon>
        <taxon>Fabales</taxon>
        <taxon>Fabaceae</taxon>
        <taxon>Papilionoideae</taxon>
        <taxon>50 kb inversion clade</taxon>
        <taxon>NPAAA clade</taxon>
        <taxon>Hologalegina</taxon>
        <taxon>IRL clade</taxon>
        <taxon>Trifolieae</taxon>
        <taxon>Trifolium</taxon>
    </lineage>
</organism>
<dbReference type="AlphaFoldDB" id="A0A392QTP8"/>
<protein>
    <submittedName>
        <fullName evidence="1">RNA exonuclease 4-like isoform X3</fullName>
    </submittedName>
</protein>
<evidence type="ECO:0000313" key="1">
    <source>
        <dbReference type="EMBL" id="MCI27242.1"/>
    </source>
</evidence>